<accession>A0A821XIZ8</accession>
<evidence type="ECO:0000313" key="3">
    <source>
        <dbReference type="EMBL" id="CAF4943906.1"/>
    </source>
</evidence>
<comment type="caution">
    <text evidence="3">The sequence shown here is derived from an EMBL/GenBank/DDBJ whole genome shotgun (WGS) entry which is preliminary data.</text>
</comment>
<dbReference type="Pfam" id="PF13843">
    <property type="entry name" value="DDE_Tnp_1_7"/>
    <property type="match status" value="1"/>
</dbReference>
<reference evidence="3" key="1">
    <citation type="submission" date="2021-02" db="EMBL/GenBank/DDBJ databases">
        <authorList>
            <person name="Steward A R."/>
        </authorList>
    </citation>
    <scope>NUCLEOTIDE SEQUENCE</scope>
</reference>
<sequence>MFFTKQPSTSSAEVQPSTSGLHLDRRRCGISQSSSPDVPPSVVAQSLTPTVPDTAMSDTVESDTEENEWKKRLENLHLNDNMKMPPRGTPDYDKLYKVRPLLEILNKSCQSAAKTTTSQPIDESMIQFKGISSLKQYMPLKPIIRGYKVSTRADSKTGYVFEFQIYTAKRADQSTGLYWPCDRNVIKEKDLYIFFIHRIKNFVI</sequence>
<feature type="region of interest" description="Disordered" evidence="1">
    <location>
        <begin position="1"/>
        <end position="67"/>
    </location>
</feature>
<evidence type="ECO:0000313" key="4">
    <source>
        <dbReference type="Proteomes" id="UP000663880"/>
    </source>
</evidence>
<keyword evidence="4" id="KW-1185">Reference proteome</keyword>
<gene>
    <name evidence="3" type="ORF">PMACD_LOCUS14988</name>
</gene>
<dbReference type="Proteomes" id="UP000663880">
    <property type="component" value="Unassembled WGS sequence"/>
</dbReference>
<organism evidence="3 4">
    <name type="scientific">Pieris macdunnoughi</name>
    <dbReference type="NCBI Taxonomy" id="345717"/>
    <lineage>
        <taxon>Eukaryota</taxon>
        <taxon>Metazoa</taxon>
        <taxon>Ecdysozoa</taxon>
        <taxon>Arthropoda</taxon>
        <taxon>Hexapoda</taxon>
        <taxon>Insecta</taxon>
        <taxon>Pterygota</taxon>
        <taxon>Neoptera</taxon>
        <taxon>Endopterygota</taxon>
        <taxon>Lepidoptera</taxon>
        <taxon>Glossata</taxon>
        <taxon>Ditrysia</taxon>
        <taxon>Papilionoidea</taxon>
        <taxon>Pieridae</taxon>
        <taxon>Pierinae</taxon>
        <taxon>Pieris</taxon>
    </lineage>
</organism>
<feature type="compositionally biased region" description="Polar residues" evidence="1">
    <location>
        <begin position="1"/>
        <end position="20"/>
    </location>
</feature>
<proteinExistence type="predicted"/>
<feature type="domain" description="PiggyBac transposable element-derived protein" evidence="2">
    <location>
        <begin position="73"/>
        <end position="172"/>
    </location>
</feature>
<feature type="compositionally biased region" description="Low complexity" evidence="1">
    <location>
        <begin position="31"/>
        <end position="46"/>
    </location>
</feature>
<protein>
    <recommendedName>
        <fullName evidence="2">PiggyBac transposable element-derived protein domain-containing protein</fullName>
    </recommendedName>
</protein>
<name>A0A821XIZ8_9NEOP</name>
<dbReference type="OrthoDB" id="118105at2759"/>
<dbReference type="PANTHER" id="PTHR46599">
    <property type="entry name" value="PIGGYBAC TRANSPOSABLE ELEMENT-DERIVED PROTEIN 4"/>
    <property type="match status" value="1"/>
</dbReference>
<dbReference type="AlphaFoldDB" id="A0A821XIZ8"/>
<evidence type="ECO:0000259" key="2">
    <source>
        <dbReference type="Pfam" id="PF13843"/>
    </source>
</evidence>
<dbReference type="EMBL" id="CAJOBZ010000068">
    <property type="protein sequence ID" value="CAF4943906.1"/>
    <property type="molecule type" value="Genomic_DNA"/>
</dbReference>
<feature type="compositionally biased region" description="Polar residues" evidence="1">
    <location>
        <begin position="47"/>
        <end position="59"/>
    </location>
</feature>
<dbReference type="PANTHER" id="PTHR46599:SF3">
    <property type="entry name" value="PIGGYBAC TRANSPOSABLE ELEMENT-DERIVED PROTEIN 4"/>
    <property type="match status" value="1"/>
</dbReference>
<dbReference type="InterPro" id="IPR029526">
    <property type="entry name" value="PGBD"/>
</dbReference>
<evidence type="ECO:0000256" key="1">
    <source>
        <dbReference type="SAM" id="MobiDB-lite"/>
    </source>
</evidence>